<evidence type="ECO:0000313" key="1">
    <source>
        <dbReference type="EMBL" id="KAG8507292.1"/>
    </source>
</evidence>
<protein>
    <submittedName>
        <fullName evidence="1">Uncharacterized protein</fullName>
    </submittedName>
</protein>
<reference evidence="1" key="1">
    <citation type="journal article" date="2021" name="Evol. Appl.">
        <title>The genome of the Pyrenean desman and the effects of bottlenecks and inbreeding on the genomic landscape of an endangered species.</title>
        <authorList>
            <person name="Escoda L."/>
            <person name="Castresana J."/>
        </authorList>
    </citation>
    <scope>NUCLEOTIDE SEQUENCE</scope>
    <source>
        <strain evidence="1">IBE-C5619</strain>
    </source>
</reference>
<keyword evidence="2" id="KW-1185">Reference proteome</keyword>
<name>A0A8J6DF50_GALPY</name>
<accession>A0A8J6DF50</accession>
<evidence type="ECO:0000313" key="2">
    <source>
        <dbReference type="Proteomes" id="UP000700334"/>
    </source>
</evidence>
<gene>
    <name evidence="1" type="ORF">J0S82_005651</name>
</gene>
<dbReference type="EMBL" id="JAGFMF010012115">
    <property type="protein sequence ID" value="KAG8507292.1"/>
    <property type="molecule type" value="Genomic_DNA"/>
</dbReference>
<organism evidence="1 2">
    <name type="scientific">Galemys pyrenaicus</name>
    <name type="common">Iberian desman</name>
    <name type="synonym">Pyrenean desman</name>
    <dbReference type="NCBI Taxonomy" id="202257"/>
    <lineage>
        <taxon>Eukaryota</taxon>
        <taxon>Metazoa</taxon>
        <taxon>Chordata</taxon>
        <taxon>Craniata</taxon>
        <taxon>Vertebrata</taxon>
        <taxon>Euteleostomi</taxon>
        <taxon>Mammalia</taxon>
        <taxon>Eutheria</taxon>
        <taxon>Laurasiatheria</taxon>
        <taxon>Eulipotyphla</taxon>
        <taxon>Talpidae</taxon>
        <taxon>Galemys</taxon>
    </lineage>
</organism>
<dbReference type="AlphaFoldDB" id="A0A8J6DF50"/>
<sequence length="85" mass="9281">MNLFYHVRNISSLNKTDVDASDGYCAFVAENQVPKWLFMALVALRDALLLALMGGARTTSWCFSCTSTTSSCSTFSAPRCSTTLL</sequence>
<dbReference type="Proteomes" id="UP000700334">
    <property type="component" value="Unassembled WGS sequence"/>
</dbReference>
<proteinExistence type="predicted"/>
<comment type="caution">
    <text evidence="1">The sequence shown here is derived from an EMBL/GenBank/DDBJ whole genome shotgun (WGS) entry which is preliminary data.</text>
</comment>